<name>A0A699U6D1_TANCI</name>
<feature type="non-terminal residue" evidence="1">
    <location>
        <position position="1"/>
    </location>
</feature>
<reference evidence="1" key="1">
    <citation type="journal article" date="2019" name="Sci. Rep.">
        <title>Draft genome of Tanacetum cinerariifolium, the natural source of mosquito coil.</title>
        <authorList>
            <person name="Yamashiro T."/>
            <person name="Shiraishi A."/>
            <person name="Satake H."/>
            <person name="Nakayama K."/>
        </authorList>
    </citation>
    <scope>NUCLEOTIDE SEQUENCE</scope>
</reference>
<keyword evidence="1" id="KW-0695">RNA-directed DNA polymerase</keyword>
<comment type="caution">
    <text evidence="1">The sequence shown here is derived from an EMBL/GenBank/DDBJ whole genome shotgun (WGS) entry which is preliminary data.</text>
</comment>
<dbReference type="AlphaFoldDB" id="A0A699U6D1"/>
<dbReference type="GO" id="GO:0003964">
    <property type="term" value="F:RNA-directed DNA polymerase activity"/>
    <property type="evidence" value="ECO:0007669"/>
    <property type="project" value="UniProtKB-KW"/>
</dbReference>
<organism evidence="1">
    <name type="scientific">Tanacetum cinerariifolium</name>
    <name type="common">Dalmatian daisy</name>
    <name type="synonym">Chrysanthemum cinerariifolium</name>
    <dbReference type="NCBI Taxonomy" id="118510"/>
    <lineage>
        <taxon>Eukaryota</taxon>
        <taxon>Viridiplantae</taxon>
        <taxon>Streptophyta</taxon>
        <taxon>Embryophyta</taxon>
        <taxon>Tracheophyta</taxon>
        <taxon>Spermatophyta</taxon>
        <taxon>Magnoliopsida</taxon>
        <taxon>eudicotyledons</taxon>
        <taxon>Gunneridae</taxon>
        <taxon>Pentapetalae</taxon>
        <taxon>asterids</taxon>
        <taxon>campanulids</taxon>
        <taxon>Asterales</taxon>
        <taxon>Asteraceae</taxon>
        <taxon>Asteroideae</taxon>
        <taxon>Anthemideae</taxon>
        <taxon>Anthemidinae</taxon>
        <taxon>Tanacetum</taxon>
    </lineage>
</organism>
<proteinExistence type="predicted"/>
<sequence length="55" mass="5986">CSKVHSIKDPSCCFLKKLSGPDALYMVRRVSDEEIKLALFDINGNKAPGPDGFSS</sequence>
<gene>
    <name evidence="1" type="ORF">Tci_889570</name>
</gene>
<protein>
    <submittedName>
        <fullName evidence="1">RNA-directed DNA polymerase, eukaryota, reverse transcriptase zinc-binding domain protein</fullName>
    </submittedName>
</protein>
<dbReference type="EMBL" id="BKCJ011301420">
    <property type="protein sequence ID" value="GFD17601.1"/>
    <property type="molecule type" value="Genomic_DNA"/>
</dbReference>
<accession>A0A699U6D1</accession>
<keyword evidence="1" id="KW-0808">Transferase</keyword>
<keyword evidence="1" id="KW-0548">Nucleotidyltransferase</keyword>
<evidence type="ECO:0000313" key="1">
    <source>
        <dbReference type="EMBL" id="GFD17601.1"/>
    </source>
</evidence>